<keyword evidence="2" id="KW-1185">Reference proteome</keyword>
<dbReference type="Proteomes" id="UP001161247">
    <property type="component" value="Chromosome 1"/>
</dbReference>
<reference evidence="1" key="1">
    <citation type="submission" date="2023-03" db="EMBL/GenBank/DDBJ databases">
        <authorList>
            <person name="Julca I."/>
        </authorList>
    </citation>
    <scope>NUCLEOTIDE SEQUENCE</scope>
</reference>
<dbReference type="EMBL" id="OX459118">
    <property type="protein sequence ID" value="CAI9090720.1"/>
    <property type="molecule type" value="Genomic_DNA"/>
</dbReference>
<proteinExistence type="predicted"/>
<protein>
    <submittedName>
        <fullName evidence="1">OLC1v1025547C1</fullName>
    </submittedName>
</protein>
<gene>
    <name evidence="1" type="ORF">OLC1_LOCUS2811</name>
</gene>
<name>A0AAV1C766_OLDCO</name>
<organism evidence="1 2">
    <name type="scientific">Oldenlandia corymbosa var. corymbosa</name>
    <dbReference type="NCBI Taxonomy" id="529605"/>
    <lineage>
        <taxon>Eukaryota</taxon>
        <taxon>Viridiplantae</taxon>
        <taxon>Streptophyta</taxon>
        <taxon>Embryophyta</taxon>
        <taxon>Tracheophyta</taxon>
        <taxon>Spermatophyta</taxon>
        <taxon>Magnoliopsida</taxon>
        <taxon>eudicotyledons</taxon>
        <taxon>Gunneridae</taxon>
        <taxon>Pentapetalae</taxon>
        <taxon>asterids</taxon>
        <taxon>lamiids</taxon>
        <taxon>Gentianales</taxon>
        <taxon>Rubiaceae</taxon>
        <taxon>Rubioideae</taxon>
        <taxon>Spermacoceae</taxon>
        <taxon>Hedyotis-Oldenlandia complex</taxon>
        <taxon>Oldenlandia</taxon>
    </lineage>
</organism>
<sequence length="105" mass="11575">MATNAHLLICCRDNMNNKRIMTISADSSLETFIPQDLPPSFGNNFGRVRIIGPSNGIICLYGYPDQIVLCNPSTREIKMLPCSQITRPFDGKVRGGDIIAAVYIT</sequence>
<evidence type="ECO:0000313" key="1">
    <source>
        <dbReference type="EMBL" id="CAI9090720.1"/>
    </source>
</evidence>
<accession>A0AAV1C766</accession>
<dbReference type="AlphaFoldDB" id="A0AAV1C766"/>
<evidence type="ECO:0000313" key="2">
    <source>
        <dbReference type="Proteomes" id="UP001161247"/>
    </source>
</evidence>